<sequence>MTISLYDMTAGACLQILACTADLMDKAKAHADAQGIPEADLMAARLAPDMWDLAMQVKATVLFSAGALEGVIAGEFVPAMPDDLHDLAALKAHVEQAIARITALDRAAVEGVVGKDACFKGRMSQMDFTAEAMLATFVMPNFYFHATTVYDILRAQGVPLAKRDYMGAPRLKTPA</sequence>
<proteinExistence type="predicted"/>
<gene>
    <name evidence="1" type="ORF">GTZ99_02930</name>
</gene>
<reference evidence="2" key="1">
    <citation type="submission" date="2020-01" db="EMBL/GenBank/DDBJ databases">
        <title>Sphingomonas sp. strain CSW-10.</title>
        <authorList>
            <person name="Chen W.-M."/>
        </authorList>
    </citation>
    <scope>NUCLEOTIDE SEQUENCE [LARGE SCALE GENOMIC DNA]</scope>
    <source>
        <strain evidence="2">FSY-8</strain>
    </source>
</reference>
<dbReference type="SUPFAM" id="SSF109854">
    <property type="entry name" value="DinB/YfiT-like putative metalloenzymes"/>
    <property type="match status" value="1"/>
</dbReference>
<dbReference type="Pfam" id="PF09351">
    <property type="entry name" value="DUF1993"/>
    <property type="match status" value="1"/>
</dbReference>
<dbReference type="InterPro" id="IPR018531">
    <property type="entry name" value="DUF1993"/>
</dbReference>
<dbReference type="PANTHER" id="PTHR36922:SF1">
    <property type="entry name" value="DUF1993 DOMAIN-CONTAINING PROTEIN"/>
    <property type="match status" value="1"/>
</dbReference>
<accession>A0ABW9XAF0</accession>
<dbReference type="EMBL" id="JAAAPO010000001">
    <property type="protein sequence ID" value="NBC35506.1"/>
    <property type="molecule type" value="Genomic_DNA"/>
</dbReference>
<evidence type="ECO:0000313" key="2">
    <source>
        <dbReference type="Proteomes" id="UP000753724"/>
    </source>
</evidence>
<dbReference type="PANTHER" id="PTHR36922">
    <property type="entry name" value="BLL2446 PROTEIN"/>
    <property type="match status" value="1"/>
</dbReference>
<dbReference type="Gene3D" id="1.20.120.450">
    <property type="entry name" value="dinb family like domain"/>
    <property type="match status" value="1"/>
</dbReference>
<organism evidence="1 2">
    <name type="scientific">Novosphingobium ovatum</name>
    <dbReference type="NCBI Taxonomy" id="1908523"/>
    <lineage>
        <taxon>Bacteria</taxon>
        <taxon>Pseudomonadati</taxon>
        <taxon>Pseudomonadota</taxon>
        <taxon>Alphaproteobacteria</taxon>
        <taxon>Sphingomonadales</taxon>
        <taxon>Sphingomonadaceae</taxon>
        <taxon>Novosphingobium</taxon>
    </lineage>
</organism>
<protein>
    <submittedName>
        <fullName evidence="1">DUF1993 family protein</fullName>
    </submittedName>
</protein>
<keyword evidence="2" id="KW-1185">Reference proteome</keyword>
<dbReference type="InterPro" id="IPR034660">
    <property type="entry name" value="DinB/YfiT-like"/>
</dbReference>
<evidence type="ECO:0000313" key="1">
    <source>
        <dbReference type="EMBL" id="NBC35506.1"/>
    </source>
</evidence>
<name>A0ABW9XAF0_9SPHN</name>
<dbReference type="RefSeq" id="WP_161716770.1">
    <property type="nucleotide sequence ID" value="NZ_JAAAPO010000001.1"/>
</dbReference>
<dbReference type="Proteomes" id="UP000753724">
    <property type="component" value="Unassembled WGS sequence"/>
</dbReference>
<comment type="caution">
    <text evidence="1">The sequence shown here is derived from an EMBL/GenBank/DDBJ whole genome shotgun (WGS) entry which is preliminary data.</text>
</comment>